<keyword evidence="4" id="KW-0862">Zinc</keyword>
<proteinExistence type="predicted"/>
<dbReference type="HOGENOM" id="CLU_030571_5_3_10"/>
<dbReference type="InterPro" id="IPR001279">
    <property type="entry name" value="Metallo-B-lactamas"/>
</dbReference>
<dbReference type="InterPro" id="IPR051453">
    <property type="entry name" value="MBL_Glyoxalase_II"/>
</dbReference>
<dbReference type="EMBL" id="CP003557">
    <property type="protein sequence ID" value="AFN75827.1"/>
    <property type="molecule type" value="Genomic_DNA"/>
</dbReference>
<dbReference type="Pfam" id="PF00753">
    <property type="entry name" value="Lactamase_B"/>
    <property type="match status" value="1"/>
</dbReference>
<name>I6YZ24_MELRP</name>
<dbReference type="GO" id="GO:0016787">
    <property type="term" value="F:hydrolase activity"/>
    <property type="evidence" value="ECO:0007669"/>
    <property type="project" value="UniProtKB-KW"/>
</dbReference>
<dbReference type="PANTHER" id="PTHR46233">
    <property type="entry name" value="HYDROXYACYLGLUTATHIONE HYDROLASE GLOC"/>
    <property type="match status" value="1"/>
</dbReference>
<sequence>MISIKKFVFNLFAENTYLIWDDLTFDAAIIDPGCSTQLEKETLSDFIELNGIKLRYLFNTHCHIDHILGNRFVYEKFNPQFYAPEKDLFLLDLMKEVAAGYGMEFEESPKPDFYIDEKLDLQVGNSKLKFIFTPGHTPGEFSIYLPDEKICFTGDVLFQESIGRTDLWGGNYNQLIESIKSGLLTLPEDVIIYPGHGESSTIGREKEINPFLI</sequence>
<dbReference type="eggNOG" id="COG0491">
    <property type="taxonomic scope" value="Bacteria"/>
</dbReference>
<reference evidence="6 7" key="1">
    <citation type="journal article" date="2013" name="PLoS ONE">
        <title>Genomic analysis of Melioribacter roseus, facultatively anaerobic organotrophic bacterium representing a novel deep lineage within Bacteriodetes/Chlorobi group.</title>
        <authorList>
            <person name="Kadnikov V.V."/>
            <person name="Mardanov A.V."/>
            <person name="Podosokorskaya O.A."/>
            <person name="Gavrilov S.N."/>
            <person name="Kublanov I.V."/>
            <person name="Beletsky A.V."/>
            <person name="Bonch-Osmolovskaya E.A."/>
            <person name="Ravin N.V."/>
        </authorList>
    </citation>
    <scope>NUCLEOTIDE SEQUENCE [LARGE SCALE GENOMIC DNA]</scope>
    <source>
        <strain evidence="7">JCM 17771 / P3M-2</strain>
    </source>
</reference>
<gene>
    <name evidence="6" type="ordered locus">MROS_2597</name>
</gene>
<evidence type="ECO:0000256" key="1">
    <source>
        <dbReference type="ARBA" id="ARBA00001947"/>
    </source>
</evidence>
<evidence type="ECO:0000313" key="7">
    <source>
        <dbReference type="Proteomes" id="UP000009011"/>
    </source>
</evidence>
<protein>
    <submittedName>
        <fullName evidence="6">Metallo-beta-lactamase</fullName>
    </submittedName>
</protein>
<organism evidence="6 7">
    <name type="scientific">Melioribacter roseus (strain DSM 23840 / JCM 17771 / VKM B-2668 / P3M-2)</name>
    <dbReference type="NCBI Taxonomy" id="1191523"/>
    <lineage>
        <taxon>Bacteria</taxon>
        <taxon>Pseudomonadati</taxon>
        <taxon>Ignavibacteriota</taxon>
        <taxon>Ignavibacteria</taxon>
        <taxon>Ignavibacteriales</taxon>
        <taxon>Melioribacteraceae</taxon>
        <taxon>Melioribacter</taxon>
    </lineage>
</organism>
<dbReference type="RefSeq" id="WP_014857257.1">
    <property type="nucleotide sequence ID" value="NC_018178.1"/>
</dbReference>
<comment type="cofactor">
    <cofactor evidence="1">
        <name>Zn(2+)</name>
        <dbReference type="ChEBI" id="CHEBI:29105"/>
    </cofactor>
</comment>
<dbReference type="PANTHER" id="PTHR46233:SF3">
    <property type="entry name" value="HYDROXYACYLGLUTATHIONE HYDROLASE GLOC"/>
    <property type="match status" value="1"/>
</dbReference>
<keyword evidence="7" id="KW-1185">Reference proteome</keyword>
<dbReference type="AlphaFoldDB" id="I6YZ24"/>
<keyword evidence="3" id="KW-0378">Hydrolase</keyword>
<dbReference type="OrthoDB" id="9802248at2"/>
<evidence type="ECO:0000256" key="3">
    <source>
        <dbReference type="ARBA" id="ARBA00022801"/>
    </source>
</evidence>
<dbReference type="InterPro" id="IPR036866">
    <property type="entry name" value="RibonucZ/Hydroxyglut_hydro"/>
</dbReference>
<accession>I6YZ24</accession>
<feature type="domain" description="Metallo-beta-lactamase" evidence="5">
    <location>
        <begin position="13"/>
        <end position="196"/>
    </location>
</feature>
<evidence type="ECO:0000259" key="5">
    <source>
        <dbReference type="SMART" id="SM00849"/>
    </source>
</evidence>
<dbReference type="CDD" id="cd06262">
    <property type="entry name" value="metallo-hydrolase-like_MBL-fold"/>
    <property type="match status" value="1"/>
</dbReference>
<dbReference type="GO" id="GO:0046872">
    <property type="term" value="F:metal ion binding"/>
    <property type="evidence" value="ECO:0007669"/>
    <property type="project" value="UniProtKB-KW"/>
</dbReference>
<dbReference type="Gene3D" id="3.60.15.10">
    <property type="entry name" value="Ribonuclease Z/Hydroxyacylglutathione hydrolase-like"/>
    <property type="match status" value="1"/>
</dbReference>
<evidence type="ECO:0000256" key="2">
    <source>
        <dbReference type="ARBA" id="ARBA00022723"/>
    </source>
</evidence>
<dbReference type="SMART" id="SM00849">
    <property type="entry name" value="Lactamase_B"/>
    <property type="match status" value="1"/>
</dbReference>
<evidence type="ECO:0000256" key="4">
    <source>
        <dbReference type="ARBA" id="ARBA00022833"/>
    </source>
</evidence>
<dbReference type="KEGG" id="mro:MROS_2597"/>
<dbReference type="Proteomes" id="UP000009011">
    <property type="component" value="Chromosome"/>
</dbReference>
<keyword evidence="2" id="KW-0479">Metal-binding</keyword>
<evidence type="ECO:0000313" key="6">
    <source>
        <dbReference type="EMBL" id="AFN75827.1"/>
    </source>
</evidence>
<dbReference type="SUPFAM" id="SSF56281">
    <property type="entry name" value="Metallo-hydrolase/oxidoreductase"/>
    <property type="match status" value="1"/>
</dbReference>
<dbReference type="STRING" id="1191523.MROS_2597"/>